<dbReference type="SUPFAM" id="SSF90209">
    <property type="entry name" value="Ran binding protein zinc finger-like"/>
    <property type="match status" value="1"/>
</dbReference>
<evidence type="ECO:0008006" key="11">
    <source>
        <dbReference type="Google" id="ProtNLM"/>
    </source>
</evidence>
<keyword evidence="10" id="KW-1185">Reference proteome</keyword>
<feature type="domain" description="RanBP2-type" evidence="8">
    <location>
        <begin position="97"/>
        <end position="126"/>
    </location>
</feature>
<name>A0A9D4TQY1_CHLVU</name>
<dbReference type="InterPro" id="IPR036443">
    <property type="entry name" value="Znf_RanBP2_sf"/>
</dbReference>
<feature type="compositionally biased region" description="Low complexity" evidence="6">
    <location>
        <begin position="251"/>
        <end position="276"/>
    </location>
</feature>
<organism evidence="9 10">
    <name type="scientific">Chlorella vulgaris</name>
    <name type="common">Green alga</name>
    <dbReference type="NCBI Taxonomy" id="3077"/>
    <lineage>
        <taxon>Eukaryota</taxon>
        <taxon>Viridiplantae</taxon>
        <taxon>Chlorophyta</taxon>
        <taxon>core chlorophytes</taxon>
        <taxon>Trebouxiophyceae</taxon>
        <taxon>Chlorellales</taxon>
        <taxon>Chlorellaceae</taxon>
        <taxon>Chlorella clade</taxon>
        <taxon>Chlorella</taxon>
    </lineage>
</organism>
<dbReference type="OrthoDB" id="514245at2759"/>
<evidence type="ECO:0000259" key="8">
    <source>
        <dbReference type="PROSITE" id="PS50199"/>
    </source>
</evidence>
<protein>
    <recommendedName>
        <fullName evidence="11">RanBP2-type domain-containing protein</fullName>
    </recommendedName>
</protein>
<dbReference type="PROSITE" id="PS50199">
    <property type="entry name" value="ZF_RANBP2_2"/>
    <property type="match status" value="1"/>
</dbReference>
<accession>A0A9D4TQY1</accession>
<dbReference type="PROSITE" id="PS01358">
    <property type="entry name" value="ZF_RANBP2_1"/>
    <property type="match status" value="1"/>
</dbReference>
<feature type="region of interest" description="Disordered" evidence="6">
    <location>
        <begin position="251"/>
        <end position="331"/>
    </location>
</feature>
<dbReference type="GO" id="GO:0008270">
    <property type="term" value="F:zinc ion binding"/>
    <property type="evidence" value="ECO:0007669"/>
    <property type="project" value="UniProtKB-KW"/>
</dbReference>
<reference evidence="9" key="1">
    <citation type="journal article" date="2019" name="Plant J.">
        <title>Chlorella vulgaris genome assembly and annotation reveals the molecular basis for metabolic acclimation to high light conditions.</title>
        <authorList>
            <person name="Cecchin M."/>
            <person name="Marcolungo L."/>
            <person name="Rossato M."/>
            <person name="Girolomoni L."/>
            <person name="Cosentino E."/>
            <person name="Cuine S."/>
            <person name="Li-Beisson Y."/>
            <person name="Delledonne M."/>
            <person name="Ballottari M."/>
        </authorList>
    </citation>
    <scope>NUCLEOTIDE SEQUENCE</scope>
    <source>
        <strain evidence="9">211/11P</strain>
    </source>
</reference>
<keyword evidence="1 5" id="KW-0479">Metal-binding</keyword>
<dbReference type="PROSITE" id="PS50103">
    <property type="entry name" value="ZF_C3H1"/>
    <property type="match status" value="1"/>
</dbReference>
<evidence type="ECO:0000256" key="4">
    <source>
        <dbReference type="PROSITE-ProRule" id="PRU00322"/>
    </source>
</evidence>
<proteinExistence type="predicted"/>
<evidence type="ECO:0000256" key="3">
    <source>
        <dbReference type="ARBA" id="ARBA00022833"/>
    </source>
</evidence>
<evidence type="ECO:0000313" key="9">
    <source>
        <dbReference type="EMBL" id="KAI3431364.1"/>
    </source>
</evidence>
<reference evidence="9" key="2">
    <citation type="submission" date="2020-11" db="EMBL/GenBank/DDBJ databases">
        <authorList>
            <person name="Cecchin M."/>
            <person name="Marcolungo L."/>
            <person name="Rossato M."/>
            <person name="Girolomoni L."/>
            <person name="Cosentino E."/>
            <person name="Cuine S."/>
            <person name="Li-Beisson Y."/>
            <person name="Delledonne M."/>
            <person name="Ballottari M."/>
        </authorList>
    </citation>
    <scope>NUCLEOTIDE SEQUENCE</scope>
    <source>
        <strain evidence="9">211/11P</strain>
        <tissue evidence="9">Whole cell</tissue>
    </source>
</reference>
<dbReference type="EMBL" id="SIDB01000006">
    <property type="protein sequence ID" value="KAI3431364.1"/>
    <property type="molecule type" value="Genomic_DNA"/>
</dbReference>
<sequence length="331" mass="33819">MQAQPDGNQHCIQFWRTGNCQWVGRCRFPHQCYVCGSPAHGTAQHSMSVGGGGMPPVGNQYGHGMMGGGMPPPVAAPMAHPGYGMPGPVTAPAGAPVAGDWQCTGCGWGNYPERQSCRKCMMPRPAAASQALAAAGANLQPPDGKQHCIQFWRTGNCQWLGRCRYPHQCQICGSPAHGTGQHASMAVATATASAAVASVGAPYAAAAAPPALAPAPAAYEPTPYSAPAPAPAPAAPVPHQQAVEVPLSAPLPAALPDEPAPTPAAAAEPPAIADVGAPPPSEPAAAQAPAEEERGRARSRSKSPVKKEQRSRSRSRSGQRAHSPAAEQPAQ</sequence>
<gene>
    <name evidence="9" type="ORF">D9Q98_004421</name>
</gene>
<comment type="caution">
    <text evidence="9">The sequence shown here is derived from an EMBL/GenBank/DDBJ whole genome shotgun (WGS) entry which is preliminary data.</text>
</comment>
<feature type="domain" description="C3H1-type" evidence="7">
    <location>
        <begin position="142"/>
        <end position="170"/>
    </location>
</feature>
<evidence type="ECO:0000256" key="2">
    <source>
        <dbReference type="ARBA" id="ARBA00022771"/>
    </source>
</evidence>
<dbReference type="Gene3D" id="4.10.1060.10">
    <property type="entry name" value="Zinc finger, RanBP2-type"/>
    <property type="match status" value="1"/>
</dbReference>
<dbReference type="AlphaFoldDB" id="A0A9D4TQY1"/>
<evidence type="ECO:0000256" key="6">
    <source>
        <dbReference type="SAM" id="MobiDB-lite"/>
    </source>
</evidence>
<evidence type="ECO:0000256" key="5">
    <source>
        <dbReference type="PROSITE-ProRule" id="PRU00723"/>
    </source>
</evidence>
<feature type="zinc finger region" description="C3H1-type" evidence="5">
    <location>
        <begin position="142"/>
        <end position="170"/>
    </location>
</feature>
<dbReference type="InterPro" id="IPR001876">
    <property type="entry name" value="Znf_RanBP2"/>
</dbReference>
<evidence type="ECO:0000256" key="1">
    <source>
        <dbReference type="ARBA" id="ARBA00022723"/>
    </source>
</evidence>
<dbReference type="InterPro" id="IPR000571">
    <property type="entry name" value="Znf_CCCH"/>
</dbReference>
<evidence type="ECO:0000313" key="10">
    <source>
        <dbReference type="Proteomes" id="UP001055712"/>
    </source>
</evidence>
<evidence type="ECO:0000259" key="7">
    <source>
        <dbReference type="PROSITE" id="PS50103"/>
    </source>
</evidence>
<keyword evidence="3 5" id="KW-0862">Zinc</keyword>
<keyword evidence="2 4" id="KW-0863">Zinc-finger</keyword>
<dbReference type="Proteomes" id="UP001055712">
    <property type="component" value="Unassembled WGS sequence"/>
</dbReference>